<protein>
    <submittedName>
        <fullName evidence="8">NAD(P)H-dependent oxidoreductase</fullName>
    </submittedName>
</protein>
<name>A0A977L1J2_9CYAN</name>
<dbReference type="Gene3D" id="3.40.109.10">
    <property type="entry name" value="NADH Oxidase"/>
    <property type="match status" value="1"/>
</dbReference>
<sequence length="217" mass="24268">MNAIAVTDLLENLNWRYATKKFDSTKTIAAETWAALEDSLVLTPSSYGLQPWKFWVITNAELREQLKPLSWNQSQVTDCSHYVVFAIKKNLSLEHLDHFIARTAEVRGITVEAIAGYRNIMASDVIYGPRSLTVNEWATRQVYIALGNFMTSAAMIGVDTCPMEGIEAPKYDKLLGLSEKGYATVVACAAGYRAEDDKYANLAKVRFLKDEVIETLS</sequence>
<dbReference type="Pfam" id="PF00881">
    <property type="entry name" value="Nitroreductase"/>
    <property type="match status" value="1"/>
</dbReference>
<keyword evidence="4" id="KW-0288">FMN</keyword>
<accession>A0A977L1J2</accession>
<dbReference type="AlphaFoldDB" id="A0A977L1J2"/>
<organism evidence="8">
    <name type="scientific">Woronichinia naegeliana WA131</name>
    <dbReference type="NCBI Taxonomy" id="2824559"/>
    <lineage>
        <taxon>Bacteria</taxon>
        <taxon>Bacillati</taxon>
        <taxon>Cyanobacteriota</taxon>
        <taxon>Cyanophyceae</taxon>
        <taxon>Synechococcales</taxon>
        <taxon>Coelosphaeriaceae</taxon>
        <taxon>Woronichinia</taxon>
    </lineage>
</organism>
<dbReference type="Proteomes" id="UP001065613">
    <property type="component" value="Chromosome"/>
</dbReference>
<evidence type="ECO:0000256" key="3">
    <source>
        <dbReference type="ARBA" id="ARBA00022630"/>
    </source>
</evidence>
<dbReference type="PANTHER" id="PTHR43673:SF2">
    <property type="entry name" value="NITROREDUCTASE"/>
    <property type="match status" value="1"/>
</dbReference>
<gene>
    <name evidence="8" type="ORF">KA717_14675</name>
</gene>
<reference evidence="8" key="1">
    <citation type="submission" date="2021-04" db="EMBL/GenBank/DDBJ databases">
        <title>Genome sequence of Woronichinia naegeliana from Washington state freshwater lake bloom.</title>
        <authorList>
            <person name="Dreher T.W."/>
        </authorList>
    </citation>
    <scope>NUCLEOTIDE SEQUENCE</scope>
    <source>
        <strain evidence="8">WA131</strain>
    </source>
</reference>
<comment type="cofactor">
    <cofactor evidence="1">
        <name>FMN</name>
        <dbReference type="ChEBI" id="CHEBI:58210"/>
    </cofactor>
</comment>
<dbReference type="PANTHER" id="PTHR43673">
    <property type="entry name" value="NAD(P)H NITROREDUCTASE YDGI-RELATED"/>
    <property type="match status" value="1"/>
</dbReference>
<feature type="domain" description="Nitroreductase" evidence="7">
    <location>
        <begin position="14"/>
        <end position="192"/>
    </location>
</feature>
<keyword evidence="3" id="KW-0285">Flavoprotein</keyword>
<dbReference type="InterPro" id="IPR029479">
    <property type="entry name" value="Nitroreductase"/>
</dbReference>
<evidence type="ECO:0000256" key="6">
    <source>
        <dbReference type="ARBA" id="ARBA00023002"/>
    </source>
</evidence>
<evidence type="ECO:0000256" key="5">
    <source>
        <dbReference type="ARBA" id="ARBA00022857"/>
    </source>
</evidence>
<dbReference type="InterPro" id="IPR033878">
    <property type="entry name" value="NfsB-like"/>
</dbReference>
<evidence type="ECO:0000313" key="8">
    <source>
        <dbReference type="EMBL" id="UXE63712.1"/>
    </source>
</evidence>
<dbReference type="SUPFAM" id="SSF55469">
    <property type="entry name" value="FMN-dependent nitroreductase-like"/>
    <property type="match status" value="1"/>
</dbReference>
<keyword evidence="5" id="KW-0521">NADP</keyword>
<evidence type="ECO:0000256" key="1">
    <source>
        <dbReference type="ARBA" id="ARBA00001917"/>
    </source>
</evidence>
<dbReference type="KEGG" id="wna:KA717_14675"/>
<dbReference type="CDD" id="cd02149">
    <property type="entry name" value="NfsB-like"/>
    <property type="match status" value="1"/>
</dbReference>
<evidence type="ECO:0000256" key="2">
    <source>
        <dbReference type="ARBA" id="ARBA00007118"/>
    </source>
</evidence>
<evidence type="ECO:0000256" key="4">
    <source>
        <dbReference type="ARBA" id="ARBA00022643"/>
    </source>
</evidence>
<dbReference type="GO" id="GO:0016491">
    <property type="term" value="F:oxidoreductase activity"/>
    <property type="evidence" value="ECO:0007669"/>
    <property type="project" value="UniProtKB-KW"/>
</dbReference>
<comment type="similarity">
    <text evidence="2">Belongs to the nitroreductase family.</text>
</comment>
<dbReference type="EMBL" id="CP073041">
    <property type="protein sequence ID" value="UXE63712.1"/>
    <property type="molecule type" value="Genomic_DNA"/>
</dbReference>
<dbReference type="InterPro" id="IPR000415">
    <property type="entry name" value="Nitroreductase-like"/>
</dbReference>
<evidence type="ECO:0000259" key="7">
    <source>
        <dbReference type="Pfam" id="PF00881"/>
    </source>
</evidence>
<keyword evidence="6" id="KW-0560">Oxidoreductase</keyword>
<proteinExistence type="inferred from homology"/>